<protein>
    <submittedName>
        <fullName evidence="2">Uncharacterized protein</fullName>
    </submittedName>
</protein>
<keyword evidence="1" id="KW-0732">Signal</keyword>
<dbReference type="AlphaFoldDB" id="A0A951UG07"/>
<gene>
    <name evidence="2" type="ORF">KME32_13335</name>
</gene>
<name>A0A951UG07_9NOST</name>
<evidence type="ECO:0000313" key="2">
    <source>
        <dbReference type="EMBL" id="MBW4562112.1"/>
    </source>
</evidence>
<proteinExistence type="predicted"/>
<feature type="signal peptide" evidence="1">
    <location>
        <begin position="1"/>
        <end position="23"/>
    </location>
</feature>
<dbReference type="Proteomes" id="UP000715781">
    <property type="component" value="Unassembled WGS sequence"/>
</dbReference>
<evidence type="ECO:0000313" key="3">
    <source>
        <dbReference type="Proteomes" id="UP000715781"/>
    </source>
</evidence>
<feature type="chain" id="PRO_5037629594" evidence="1">
    <location>
        <begin position="24"/>
        <end position="130"/>
    </location>
</feature>
<accession>A0A951UG07</accession>
<sequence length="130" mass="14085">MKSSPLALVVVIGTLAMTQSAYANQKNFPSATGEVHQAAILVTKPATLTSKWGNSINSINNFKATANSITVVQEQGCKNINPLEFIKNPEAIFKQCQKQTNNPTPQLAEPIEYLKVPRLDSGIKVTVGKF</sequence>
<organism evidence="2 3">
    <name type="scientific">Mojavia pulchra JT2-VF2</name>
    <dbReference type="NCBI Taxonomy" id="287848"/>
    <lineage>
        <taxon>Bacteria</taxon>
        <taxon>Bacillati</taxon>
        <taxon>Cyanobacteriota</taxon>
        <taxon>Cyanophyceae</taxon>
        <taxon>Nostocales</taxon>
        <taxon>Nostocaceae</taxon>
    </lineage>
</organism>
<reference evidence="2" key="1">
    <citation type="submission" date="2021-05" db="EMBL/GenBank/DDBJ databases">
        <authorList>
            <person name="Pietrasiak N."/>
            <person name="Ward R."/>
            <person name="Stajich J.E."/>
            <person name="Kurbessoian T."/>
        </authorList>
    </citation>
    <scope>NUCLEOTIDE SEQUENCE</scope>
    <source>
        <strain evidence="2">JT2-VF2</strain>
    </source>
</reference>
<comment type="caution">
    <text evidence="2">The sequence shown here is derived from an EMBL/GenBank/DDBJ whole genome shotgun (WGS) entry which is preliminary data.</text>
</comment>
<reference evidence="2" key="2">
    <citation type="journal article" date="2022" name="Microbiol. Resour. Announc.">
        <title>Metagenome Sequencing to Explore Phylogenomics of Terrestrial Cyanobacteria.</title>
        <authorList>
            <person name="Ward R.D."/>
            <person name="Stajich J.E."/>
            <person name="Johansen J.R."/>
            <person name="Huntemann M."/>
            <person name="Clum A."/>
            <person name="Foster B."/>
            <person name="Foster B."/>
            <person name="Roux S."/>
            <person name="Palaniappan K."/>
            <person name="Varghese N."/>
            <person name="Mukherjee S."/>
            <person name="Reddy T.B.K."/>
            <person name="Daum C."/>
            <person name="Copeland A."/>
            <person name="Chen I.A."/>
            <person name="Ivanova N.N."/>
            <person name="Kyrpides N.C."/>
            <person name="Shapiro N."/>
            <person name="Eloe-Fadrosh E.A."/>
            <person name="Pietrasiak N."/>
        </authorList>
    </citation>
    <scope>NUCLEOTIDE SEQUENCE</scope>
    <source>
        <strain evidence="2">JT2-VF2</strain>
    </source>
</reference>
<evidence type="ECO:0000256" key="1">
    <source>
        <dbReference type="SAM" id="SignalP"/>
    </source>
</evidence>
<dbReference type="EMBL" id="JAHHHN010000006">
    <property type="protein sequence ID" value="MBW4562112.1"/>
    <property type="molecule type" value="Genomic_DNA"/>
</dbReference>